<dbReference type="NCBIfam" id="TIGR03936">
    <property type="entry name" value="sam_1_link_chp"/>
    <property type="match status" value="1"/>
</dbReference>
<dbReference type="InterPro" id="IPR023862">
    <property type="entry name" value="CHP03960_rSAM"/>
</dbReference>
<dbReference type="InterPro" id="IPR006638">
    <property type="entry name" value="Elp3/MiaA/NifB-like_rSAM"/>
</dbReference>
<dbReference type="Pfam" id="PF04055">
    <property type="entry name" value="Radical_SAM"/>
    <property type="match status" value="1"/>
</dbReference>
<name>A0A9X4ANZ5_9BACT</name>
<evidence type="ECO:0000259" key="2">
    <source>
        <dbReference type="PROSITE" id="PS51918"/>
    </source>
</evidence>
<dbReference type="PANTHER" id="PTHR42731">
    <property type="entry name" value="SLL1084 PROTEIN"/>
    <property type="match status" value="1"/>
</dbReference>
<feature type="compositionally biased region" description="Low complexity" evidence="1">
    <location>
        <begin position="955"/>
        <end position="970"/>
    </location>
</feature>
<dbReference type="NCBIfam" id="TIGR03960">
    <property type="entry name" value="rSAM_fuse_unch"/>
    <property type="match status" value="1"/>
</dbReference>
<dbReference type="AlphaFoldDB" id="A0A9X4ANZ5"/>
<dbReference type="CDD" id="cd01335">
    <property type="entry name" value="Radical_SAM"/>
    <property type="match status" value="1"/>
</dbReference>
<dbReference type="PANTHER" id="PTHR42731:SF1">
    <property type="entry name" value="RADICAL SAM DOMAIN PROTEIN"/>
    <property type="match status" value="1"/>
</dbReference>
<gene>
    <name evidence="3" type="ORF">KEG57_02985</name>
</gene>
<dbReference type="Pfam" id="PF19864">
    <property type="entry name" value="Radical_SAM_N2"/>
    <property type="match status" value="1"/>
</dbReference>
<feature type="region of interest" description="Disordered" evidence="1">
    <location>
        <begin position="951"/>
        <end position="970"/>
    </location>
</feature>
<dbReference type="Pfam" id="PF10105">
    <property type="entry name" value="DUF2344"/>
    <property type="match status" value="1"/>
</dbReference>
<protein>
    <submittedName>
        <fullName evidence="3">TIGR03960 family B12-binding radical SAM protein</fullName>
    </submittedName>
</protein>
<dbReference type="InterPro" id="IPR007197">
    <property type="entry name" value="rSAM"/>
</dbReference>
<reference evidence="3 4" key="1">
    <citation type="submission" date="2021-04" db="EMBL/GenBank/DDBJ databases">
        <title>Genome analysis of Polyangium sp.</title>
        <authorList>
            <person name="Li Y."/>
            <person name="Wang J."/>
        </authorList>
    </citation>
    <scope>NUCLEOTIDE SEQUENCE [LARGE SCALE GENOMIC DNA]</scope>
    <source>
        <strain evidence="3 4">SDU14</strain>
    </source>
</reference>
<dbReference type="InterPro" id="IPR045784">
    <property type="entry name" value="Radical_SAM_N2"/>
</dbReference>
<dbReference type="SMART" id="SM00729">
    <property type="entry name" value="Elp3"/>
    <property type="match status" value="1"/>
</dbReference>
<feature type="domain" description="Radical SAM core" evidence="2">
    <location>
        <begin position="261"/>
        <end position="502"/>
    </location>
</feature>
<comment type="caution">
    <text evidence="3">The sequence shown here is derived from an EMBL/GenBank/DDBJ whole genome shotgun (WGS) entry which is preliminary data.</text>
</comment>
<dbReference type="GO" id="GO:0003824">
    <property type="term" value="F:catalytic activity"/>
    <property type="evidence" value="ECO:0007669"/>
    <property type="project" value="InterPro"/>
</dbReference>
<dbReference type="SFLD" id="SFLDS00029">
    <property type="entry name" value="Radical_SAM"/>
    <property type="match status" value="1"/>
</dbReference>
<dbReference type="InterPro" id="IPR018768">
    <property type="entry name" value="DUF2344"/>
</dbReference>
<dbReference type="GO" id="GO:0051536">
    <property type="term" value="F:iron-sulfur cluster binding"/>
    <property type="evidence" value="ECO:0007669"/>
    <property type="project" value="InterPro"/>
</dbReference>
<dbReference type="SFLD" id="SFLDG01082">
    <property type="entry name" value="B12-binding_domain_containing"/>
    <property type="match status" value="1"/>
</dbReference>
<organism evidence="3 4">
    <name type="scientific">Polyangium jinanense</name>
    <dbReference type="NCBI Taxonomy" id="2829994"/>
    <lineage>
        <taxon>Bacteria</taxon>
        <taxon>Pseudomonadati</taxon>
        <taxon>Myxococcota</taxon>
        <taxon>Polyangia</taxon>
        <taxon>Polyangiales</taxon>
        <taxon>Polyangiaceae</taxon>
        <taxon>Polyangium</taxon>
    </lineage>
</organism>
<evidence type="ECO:0000313" key="3">
    <source>
        <dbReference type="EMBL" id="MDC3979448.1"/>
    </source>
</evidence>
<evidence type="ECO:0000256" key="1">
    <source>
        <dbReference type="SAM" id="MobiDB-lite"/>
    </source>
</evidence>
<dbReference type="SUPFAM" id="SSF102114">
    <property type="entry name" value="Radical SAM enzymes"/>
    <property type="match status" value="1"/>
</dbReference>
<evidence type="ECO:0000313" key="4">
    <source>
        <dbReference type="Proteomes" id="UP001151081"/>
    </source>
</evidence>
<sequence>MAEAPAVLDGHPYAAFLDRVEKPARYTGGEVGSVVKDWGSVEATVCLAFPDVYDIGMSHLGFKILYKLLNDDPRTLAERCYAPWKDVEAELRARNIPLVSLESKRKLRDFDVVGFSLQFELTYTNILLMLDLGGVPLRSSDRGEDDPLVIAGGPVATHPEPVSAFIDAVVIGDGEEKATQVALTWARLKKAGVPRRERLATLAKLGAVYVPSLYRTEVDPETGFQIVQAPIEKGLPLPIDRALVDLDKYPFPAVSPTGGPEAIFDRVSIEIARGCTEGCRFCQAGMIYRPVRERDPEQVVNTVLEAVRASGNDEVSLTALSTADVSCISPLIKKVADKLAKERVSMSVSSLRAYGLEPDLLDELKRVRATGLTFAPEAGTQRMRDVVNKNVTEEQLLETAERIFSRGWDRMKLYSMIGLPTEEDADVAGIVEMGARTAGVGRKIGKKNVEVTVSVSTHVPKPHTPFQWAAMDTLGEVARKQDLLRQTVRNYRNVKLKTHGADASVLEGIFARGDRSLCDVLERAYRNGARFDSWDDRLRLDVWEEAFTHFGTDRSRFLNTIPVTARLPWDHIDVGLEEGFLAREYRKALQNRLSPPCGKVAGTFVHHTNVEDAVGDQRRLVCYDCGVACDMTQMRSERVDFLRRLGANKRLPLITDAPVAAPTVEAPVDGEVDEAIEQAPAPVKKAPPVKGRGGFLYRIRFEKTGAMALLGHLDVVRELPRVFRRVGERMVYTKGFHPKPDMIFSPALSLGVASLDEYADVRLERALEPAEIASLVERMNAASPSGLRFRGAALLGSEDAAISRVIRGARYVLAFARSALVAPPGQTAEEMLASACRAAMAAPSLQIRREIEGIGKVVDVRKYLLSAEVGGAEARAALDRAGLLGDLVTLDVFVEITGSGAAKSSEIAAVICGEGGVAPAHRAIRLELFGGAADARFSPLDLAAVKSALGRERSASSAASASALASADAE</sequence>
<dbReference type="Gene3D" id="3.80.30.20">
    <property type="entry name" value="tm_1862 like domain"/>
    <property type="match status" value="1"/>
</dbReference>
<dbReference type="RefSeq" id="WP_272418134.1">
    <property type="nucleotide sequence ID" value="NZ_JAGTJJ010000001.1"/>
</dbReference>
<dbReference type="PROSITE" id="PS51918">
    <property type="entry name" value="RADICAL_SAM"/>
    <property type="match status" value="1"/>
</dbReference>
<proteinExistence type="predicted"/>
<keyword evidence="4" id="KW-1185">Reference proteome</keyword>
<dbReference type="InterPro" id="IPR023404">
    <property type="entry name" value="rSAM_horseshoe"/>
</dbReference>
<dbReference type="InterPro" id="IPR058240">
    <property type="entry name" value="rSAM_sf"/>
</dbReference>
<accession>A0A9X4ANZ5</accession>
<dbReference type="Proteomes" id="UP001151081">
    <property type="component" value="Unassembled WGS sequence"/>
</dbReference>
<dbReference type="EMBL" id="JAGTJJ010000001">
    <property type="protein sequence ID" value="MDC3979448.1"/>
    <property type="molecule type" value="Genomic_DNA"/>
</dbReference>